<keyword evidence="4" id="KW-0112">Calmodulin-binding</keyword>
<keyword evidence="6" id="KW-1185">Reference proteome</keyword>
<evidence type="ECO:0000256" key="2">
    <source>
        <dbReference type="ARBA" id="ARBA00022490"/>
    </source>
</evidence>
<dbReference type="Pfam" id="PF00612">
    <property type="entry name" value="IQ"/>
    <property type="match status" value="3"/>
</dbReference>
<dbReference type="Gene3D" id="1.20.5.190">
    <property type="match status" value="1"/>
</dbReference>
<dbReference type="GeneID" id="108049293"/>
<dbReference type="InterPro" id="IPR000048">
    <property type="entry name" value="IQ_motif_EF-hand-BS"/>
</dbReference>
<name>A0ABM5HVC5_DRORH</name>
<dbReference type="CDD" id="cd23767">
    <property type="entry name" value="IQCD"/>
    <property type="match status" value="1"/>
</dbReference>
<evidence type="ECO:0000313" key="5">
    <source>
        <dbReference type="EnsemblMetazoa" id="XP_016985923.2"/>
    </source>
</evidence>
<reference evidence="6" key="1">
    <citation type="journal article" date="2021" name="Elife">
        <title>Highly contiguous assemblies of 101 drosophilid genomes.</title>
        <authorList>
            <person name="Kim B.Y."/>
            <person name="Wang J.R."/>
            <person name="Miller D.E."/>
            <person name="Barmina O."/>
            <person name="Delaney E."/>
            <person name="Thompson A."/>
            <person name="Comeault A.A."/>
            <person name="Peede D."/>
            <person name="D'Agostino E.R."/>
            <person name="Pelaez J."/>
            <person name="Aguilar J.M."/>
            <person name="Haji D."/>
            <person name="Matsunaga T."/>
            <person name="Armstrong E.E."/>
            <person name="Zych M."/>
            <person name="Ogawa Y."/>
            <person name="Stamenkovic-Radak M."/>
            <person name="Jelic M."/>
            <person name="Veselinovic M.S."/>
            <person name="Tanaskovic M."/>
            <person name="Eric P."/>
            <person name="Gao J.J."/>
            <person name="Katoh T.K."/>
            <person name="Toda M.J."/>
            <person name="Watabe H."/>
            <person name="Watada M."/>
            <person name="Davis J.S."/>
            <person name="Moyle L.C."/>
            <person name="Manoli G."/>
            <person name="Bertolini E."/>
            <person name="Kostal V."/>
            <person name="Hawley R.S."/>
            <person name="Takahashi A."/>
            <person name="Jones C.D."/>
            <person name="Price D.K."/>
            <person name="Whiteman N."/>
            <person name="Kopp A."/>
            <person name="Matute D.R."/>
            <person name="Petrov D.A."/>
        </authorList>
    </citation>
    <scope>NUCLEOTIDE SEQUENCE [LARGE SCALE GENOMIC DNA]</scope>
</reference>
<protein>
    <recommendedName>
        <fullName evidence="7">Spermatogenesis-associated protein 17</fullName>
    </recommendedName>
</protein>
<dbReference type="SMART" id="SM00015">
    <property type="entry name" value="IQ"/>
    <property type="match status" value="3"/>
</dbReference>
<organism evidence="5 6">
    <name type="scientific">Drosophila rhopaloa</name>
    <name type="common">Fruit fly</name>
    <dbReference type="NCBI Taxonomy" id="1041015"/>
    <lineage>
        <taxon>Eukaryota</taxon>
        <taxon>Metazoa</taxon>
        <taxon>Ecdysozoa</taxon>
        <taxon>Arthropoda</taxon>
        <taxon>Hexapoda</taxon>
        <taxon>Insecta</taxon>
        <taxon>Pterygota</taxon>
        <taxon>Neoptera</taxon>
        <taxon>Endopterygota</taxon>
        <taxon>Diptera</taxon>
        <taxon>Brachycera</taxon>
        <taxon>Muscomorpha</taxon>
        <taxon>Ephydroidea</taxon>
        <taxon>Drosophilidae</taxon>
        <taxon>Drosophila</taxon>
        <taxon>Sophophora</taxon>
    </lineage>
</organism>
<dbReference type="InterPro" id="IPR027417">
    <property type="entry name" value="P-loop_NTPase"/>
</dbReference>
<dbReference type="Proteomes" id="UP001652680">
    <property type="component" value="Unassembled WGS sequence"/>
</dbReference>
<evidence type="ECO:0000256" key="3">
    <source>
        <dbReference type="ARBA" id="ARBA00022737"/>
    </source>
</evidence>
<evidence type="ECO:0000313" key="6">
    <source>
        <dbReference type="Proteomes" id="UP001652680"/>
    </source>
</evidence>
<evidence type="ECO:0000256" key="4">
    <source>
        <dbReference type="ARBA" id="ARBA00022860"/>
    </source>
</evidence>
<comment type="subcellular location">
    <subcellularLocation>
        <location evidence="1">Cytoplasm</location>
    </subcellularLocation>
</comment>
<evidence type="ECO:0008006" key="7">
    <source>
        <dbReference type="Google" id="ProtNLM"/>
    </source>
</evidence>
<dbReference type="InterPro" id="IPR051185">
    <property type="entry name" value="ASPM"/>
</dbReference>
<sequence>MFVNCPSNIGGSVLTDLLNEQLYDESDYSSEDGEESKYSSDSCYGPNCHLQLVLLDYKQFKAARTIQRHVRGFLCRRQLDYRNQAATTISRWWRGYYVRRFYFFHIQQLLQSRIMQFYHDMATKIQALFRGWLTRQYFQDFEGMKSLRMQYAEDMLSTLFRKLSQMRRDHLLPGIYALRESDLLLKIEDLSATFGYRFHNGRVRAAIAMKRAFLNDRRIEFRGAANYSMAPYPGPGSENLPSFDFTLPKKIGPRLQRTVLVYDKSLRDKHIKKVYANYSKRRRISMNVLRENMRSLFCKDFIKRIMANKKMDRKRFDLKMIQLFLDDLLKASEDYNCFCKPMMGMDSLCE</sequence>
<dbReference type="EnsemblMetazoa" id="XM_017130434.2">
    <property type="protein sequence ID" value="XP_016985923.2"/>
    <property type="gene ID" value="LOC108049293"/>
</dbReference>
<dbReference type="SUPFAM" id="SSF52540">
    <property type="entry name" value="P-loop containing nucleoside triphosphate hydrolases"/>
    <property type="match status" value="1"/>
</dbReference>
<dbReference type="RefSeq" id="XP_016985923.2">
    <property type="nucleotide sequence ID" value="XM_017130434.2"/>
</dbReference>
<evidence type="ECO:0000256" key="1">
    <source>
        <dbReference type="ARBA" id="ARBA00004496"/>
    </source>
</evidence>
<keyword evidence="2" id="KW-0963">Cytoplasm</keyword>
<dbReference type="PROSITE" id="PS50096">
    <property type="entry name" value="IQ"/>
    <property type="match status" value="3"/>
</dbReference>
<dbReference type="PANTHER" id="PTHR22706">
    <property type="entry name" value="ASSEMBLY FACTOR FOR SPINDLE MICROTUBULES"/>
    <property type="match status" value="1"/>
</dbReference>
<proteinExistence type="predicted"/>
<accession>A0ABM5HVC5</accession>
<keyword evidence="3" id="KW-0677">Repeat</keyword>
<dbReference type="PANTHER" id="PTHR22706:SF1">
    <property type="entry name" value="ASSEMBLY FACTOR FOR SPINDLE MICROTUBULES"/>
    <property type="match status" value="1"/>
</dbReference>
<reference evidence="5" key="2">
    <citation type="submission" date="2025-05" db="UniProtKB">
        <authorList>
            <consortium name="EnsemblMetazoa"/>
        </authorList>
    </citation>
    <scope>IDENTIFICATION</scope>
</reference>